<keyword evidence="7" id="KW-1185">Reference proteome</keyword>
<keyword evidence="2" id="KW-0805">Transcription regulation</keyword>
<dbReference type="InterPro" id="IPR005650">
    <property type="entry name" value="BlaI_family"/>
</dbReference>
<accession>A0A7S7NRY8</accession>
<protein>
    <submittedName>
        <fullName evidence="6">BlaI/MecI/CopY family transcriptional regulator</fullName>
    </submittedName>
</protein>
<keyword evidence="3" id="KW-0238">DNA-binding</keyword>
<proteinExistence type="inferred from homology"/>
<dbReference type="AlphaFoldDB" id="A0A7S7NRY8"/>
<evidence type="ECO:0000256" key="2">
    <source>
        <dbReference type="ARBA" id="ARBA00023015"/>
    </source>
</evidence>
<dbReference type="GO" id="GO:0045892">
    <property type="term" value="P:negative regulation of DNA-templated transcription"/>
    <property type="evidence" value="ECO:0007669"/>
    <property type="project" value="InterPro"/>
</dbReference>
<sequence length="142" mass="15848">MQRRRTAREIPPPLELQCLNALWSLGEANVQSVRDKLAPGKQLAYTTVMTMLDRLTRKQLLSRRKNGRSFVYTPLVSKDEVRRLAVNELVNSLFEGSEGGLRVYLNGVPPKPAELEPAGSSAQHVESEPEADEPQRLDAALL</sequence>
<dbReference type="EMBL" id="CP063849">
    <property type="protein sequence ID" value="QOY88620.1"/>
    <property type="molecule type" value="Genomic_DNA"/>
</dbReference>
<evidence type="ECO:0000256" key="5">
    <source>
        <dbReference type="SAM" id="MobiDB-lite"/>
    </source>
</evidence>
<dbReference type="InterPro" id="IPR036390">
    <property type="entry name" value="WH_DNA-bd_sf"/>
</dbReference>
<comment type="similarity">
    <text evidence="1">Belongs to the BlaI transcriptional regulatory family.</text>
</comment>
<dbReference type="InterPro" id="IPR036388">
    <property type="entry name" value="WH-like_DNA-bd_sf"/>
</dbReference>
<dbReference type="SUPFAM" id="SSF46785">
    <property type="entry name" value="Winged helix' DNA-binding domain"/>
    <property type="match status" value="1"/>
</dbReference>
<dbReference type="KEGG" id="pfer:IRI77_01270"/>
<evidence type="ECO:0000313" key="7">
    <source>
        <dbReference type="Proteomes" id="UP000593892"/>
    </source>
</evidence>
<feature type="region of interest" description="Disordered" evidence="5">
    <location>
        <begin position="112"/>
        <end position="142"/>
    </location>
</feature>
<dbReference type="Proteomes" id="UP000593892">
    <property type="component" value="Chromosome"/>
</dbReference>
<dbReference type="RefSeq" id="WP_194450282.1">
    <property type="nucleotide sequence ID" value="NZ_CP063849.1"/>
</dbReference>
<dbReference type="GO" id="GO:0003677">
    <property type="term" value="F:DNA binding"/>
    <property type="evidence" value="ECO:0007669"/>
    <property type="project" value="UniProtKB-KW"/>
</dbReference>
<gene>
    <name evidence="6" type="ORF">IRI77_01270</name>
</gene>
<keyword evidence="4" id="KW-0804">Transcription</keyword>
<evidence type="ECO:0000256" key="4">
    <source>
        <dbReference type="ARBA" id="ARBA00023163"/>
    </source>
</evidence>
<dbReference type="Pfam" id="PF03965">
    <property type="entry name" value="Penicillinase_R"/>
    <property type="match status" value="1"/>
</dbReference>
<organism evidence="6 7">
    <name type="scientific">Paludibaculum fermentans</name>
    <dbReference type="NCBI Taxonomy" id="1473598"/>
    <lineage>
        <taxon>Bacteria</taxon>
        <taxon>Pseudomonadati</taxon>
        <taxon>Acidobacteriota</taxon>
        <taxon>Terriglobia</taxon>
        <taxon>Bryobacterales</taxon>
        <taxon>Bryobacteraceae</taxon>
        <taxon>Paludibaculum</taxon>
    </lineage>
</organism>
<dbReference type="Gene3D" id="1.10.10.10">
    <property type="entry name" value="Winged helix-like DNA-binding domain superfamily/Winged helix DNA-binding domain"/>
    <property type="match status" value="1"/>
</dbReference>
<evidence type="ECO:0000256" key="1">
    <source>
        <dbReference type="ARBA" id="ARBA00011046"/>
    </source>
</evidence>
<reference evidence="6 7" key="1">
    <citation type="submission" date="2020-10" db="EMBL/GenBank/DDBJ databases">
        <title>Complete genome sequence of Paludibaculum fermentans P105T, a facultatively anaerobic acidobacterium capable of dissimilatory Fe(III) reduction.</title>
        <authorList>
            <person name="Dedysh S.N."/>
            <person name="Beletsky A.V."/>
            <person name="Kulichevskaya I.S."/>
            <person name="Mardanov A.V."/>
            <person name="Ravin N.V."/>
        </authorList>
    </citation>
    <scope>NUCLEOTIDE SEQUENCE [LARGE SCALE GENOMIC DNA]</scope>
    <source>
        <strain evidence="6 7">P105</strain>
    </source>
</reference>
<name>A0A7S7NRY8_PALFE</name>
<evidence type="ECO:0000256" key="3">
    <source>
        <dbReference type="ARBA" id="ARBA00023125"/>
    </source>
</evidence>
<evidence type="ECO:0000313" key="6">
    <source>
        <dbReference type="EMBL" id="QOY88620.1"/>
    </source>
</evidence>